<organism evidence="1 2">
    <name type="scientific">Racocetra persica</name>
    <dbReference type="NCBI Taxonomy" id="160502"/>
    <lineage>
        <taxon>Eukaryota</taxon>
        <taxon>Fungi</taxon>
        <taxon>Fungi incertae sedis</taxon>
        <taxon>Mucoromycota</taxon>
        <taxon>Glomeromycotina</taxon>
        <taxon>Glomeromycetes</taxon>
        <taxon>Diversisporales</taxon>
        <taxon>Gigasporaceae</taxon>
        <taxon>Racocetra</taxon>
    </lineage>
</organism>
<comment type="caution">
    <text evidence="1">The sequence shown here is derived from an EMBL/GenBank/DDBJ whole genome shotgun (WGS) entry which is preliminary data.</text>
</comment>
<proteinExistence type="predicted"/>
<accession>A0ACA9RBF6</accession>
<dbReference type="Proteomes" id="UP000789920">
    <property type="component" value="Unassembled WGS sequence"/>
</dbReference>
<feature type="non-terminal residue" evidence="1">
    <location>
        <position position="1"/>
    </location>
</feature>
<evidence type="ECO:0000313" key="1">
    <source>
        <dbReference type="EMBL" id="CAG8786369.1"/>
    </source>
</evidence>
<protein>
    <submittedName>
        <fullName evidence="1">12068_t:CDS:1</fullName>
    </submittedName>
</protein>
<sequence>IVVQCKAWYSKEIGQDKIDKFRTVVLDGRYAFGVYVGAMKGKFANGAYKLAKRSGGGCKIAQVATEKCRFDMLDTFNQILEELYKTDESIDKTNRSTNELGQRTINNPYIVKSKGRPQNKRFKSFVKMSQTFKNSSSGSN</sequence>
<gene>
    <name evidence="1" type="ORF">RPERSI_LOCUS18373</name>
</gene>
<reference evidence="1" key="1">
    <citation type="submission" date="2021-06" db="EMBL/GenBank/DDBJ databases">
        <authorList>
            <person name="Kallberg Y."/>
            <person name="Tangrot J."/>
            <person name="Rosling A."/>
        </authorList>
    </citation>
    <scope>NUCLEOTIDE SEQUENCE</scope>
    <source>
        <strain evidence="1">MA461A</strain>
    </source>
</reference>
<name>A0ACA9RBF6_9GLOM</name>
<feature type="non-terminal residue" evidence="1">
    <location>
        <position position="140"/>
    </location>
</feature>
<evidence type="ECO:0000313" key="2">
    <source>
        <dbReference type="Proteomes" id="UP000789920"/>
    </source>
</evidence>
<dbReference type="EMBL" id="CAJVQC010048563">
    <property type="protein sequence ID" value="CAG8786369.1"/>
    <property type="molecule type" value="Genomic_DNA"/>
</dbReference>
<keyword evidence="2" id="KW-1185">Reference proteome</keyword>